<dbReference type="AlphaFoldDB" id="A0A2P7N1J9"/>
<dbReference type="SMART" id="SM00987">
    <property type="entry name" value="UreE_C"/>
    <property type="match status" value="1"/>
</dbReference>
<dbReference type="InterPro" id="IPR051536">
    <property type="entry name" value="UDG_Type-4/5"/>
</dbReference>
<sequence>MTTSTPAAPDPLGQLLLDCAACRRCDLVAERQQVVVSRGNPAARLMLIGEGPGAQEDSAGLPFVGRSGQLLDQLLAAAGIDSNRDAYVANVVKCRPPGNRKPTAAEMAACRPWLNHQIDLVNPAVILLLGATALEGVLGIKGGITSLRGQWRASEIEILRGRRLMPVLHPSYLLRFNSQAQGSPRALTAADFQEVRRSFSGQSRPPC</sequence>
<feature type="domain" description="Uracil-DNA glycosylase-like" evidence="12">
    <location>
        <begin position="36"/>
        <end position="193"/>
    </location>
</feature>
<dbReference type="EMBL" id="PXXO01000001">
    <property type="protein sequence ID" value="PSJ07363.1"/>
    <property type="molecule type" value="Genomic_DNA"/>
</dbReference>
<dbReference type="EC" id="3.2.2.27" evidence="3"/>
<dbReference type="PANTHER" id="PTHR33693:SF1">
    <property type="entry name" value="TYPE-4 URACIL-DNA GLYCOSYLASE"/>
    <property type="match status" value="1"/>
</dbReference>
<dbReference type="PANTHER" id="PTHR33693">
    <property type="entry name" value="TYPE-5 URACIL-DNA GLYCOSYLASE"/>
    <property type="match status" value="1"/>
</dbReference>
<dbReference type="GO" id="GO:0006281">
    <property type="term" value="P:DNA repair"/>
    <property type="evidence" value="ECO:0007669"/>
    <property type="project" value="UniProtKB-KW"/>
</dbReference>
<dbReference type="Gene3D" id="3.40.470.10">
    <property type="entry name" value="Uracil-DNA glycosylase-like domain"/>
    <property type="match status" value="1"/>
</dbReference>
<keyword evidence="14" id="KW-1185">Reference proteome</keyword>
<keyword evidence="7" id="KW-0227">DNA damage</keyword>
<dbReference type="SUPFAM" id="SSF52141">
    <property type="entry name" value="Uracil-DNA glycosylase-like"/>
    <property type="match status" value="1"/>
</dbReference>
<evidence type="ECO:0000256" key="6">
    <source>
        <dbReference type="ARBA" id="ARBA00022723"/>
    </source>
</evidence>
<accession>A0A2P7N1J9</accession>
<evidence type="ECO:0000256" key="11">
    <source>
        <dbReference type="ARBA" id="ARBA00023204"/>
    </source>
</evidence>
<evidence type="ECO:0000256" key="7">
    <source>
        <dbReference type="ARBA" id="ARBA00022763"/>
    </source>
</evidence>
<dbReference type="InterPro" id="IPR036895">
    <property type="entry name" value="Uracil-DNA_glycosylase-like_sf"/>
</dbReference>
<dbReference type="Pfam" id="PF03167">
    <property type="entry name" value="UDG"/>
    <property type="match status" value="1"/>
</dbReference>
<keyword evidence="6" id="KW-0479">Metal-binding</keyword>
<evidence type="ECO:0000256" key="9">
    <source>
        <dbReference type="ARBA" id="ARBA00023004"/>
    </source>
</evidence>
<evidence type="ECO:0000256" key="3">
    <source>
        <dbReference type="ARBA" id="ARBA00012030"/>
    </source>
</evidence>
<comment type="caution">
    <text evidence="13">The sequence shown here is derived from an EMBL/GenBank/DDBJ whole genome shotgun (WGS) entry which is preliminary data.</text>
</comment>
<evidence type="ECO:0000256" key="10">
    <source>
        <dbReference type="ARBA" id="ARBA00023014"/>
    </source>
</evidence>
<dbReference type="OrthoDB" id="5290748at2"/>
<keyword evidence="11" id="KW-0234">DNA repair</keyword>
<keyword evidence="10" id="KW-0411">Iron-sulfur</keyword>
<keyword evidence="5" id="KW-0004">4Fe-4S</keyword>
<dbReference type="Proteomes" id="UP000243002">
    <property type="component" value="Unassembled WGS sequence"/>
</dbReference>
<dbReference type="CDD" id="cd10030">
    <property type="entry name" value="UDG-F4_TTUDGA_SPO1dp_like"/>
    <property type="match status" value="1"/>
</dbReference>
<evidence type="ECO:0000259" key="12">
    <source>
        <dbReference type="SMART" id="SM00986"/>
    </source>
</evidence>
<keyword evidence="8" id="KW-0378">Hydrolase</keyword>
<evidence type="ECO:0000313" key="13">
    <source>
        <dbReference type="EMBL" id="PSJ07363.1"/>
    </source>
</evidence>
<protein>
    <recommendedName>
        <fullName evidence="4">Type-4 uracil-DNA glycosylase</fullName>
        <ecNumber evidence="3">3.2.2.27</ecNumber>
    </recommendedName>
</protein>
<evidence type="ECO:0000256" key="1">
    <source>
        <dbReference type="ARBA" id="ARBA00001400"/>
    </source>
</evidence>
<evidence type="ECO:0000256" key="8">
    <source>
        <dbReference type="ARBA" id="ARBA00022801"/>
    </source>
</evidence>
<comment type="similarity">
    <text evidence="2">Belongs to the uracil-DNA glycosylase (UDG) superfamily. Type 4 (UDGa) family.</text>
</comment>
<dbReference type="InterPro" id="IPR005122">
    <property type="entry name" value="Uracil-DNA_glycosylase-like"/>
</dbReference>
<evidence type="ECO:0000313" key="14">
    <source>
        <dbReference type="Proteomes" id="UP000243002"/>
    </source>
</evidence>
<evidence type="ECO:0000256" key="5">
    <source>
        <dbReference type="ARBA" id="ARBA00022485"/>
    </source>
</evidence>
<dbReference type="GO" id="GO:0046872">
    <property type="term" value="F:metal ion binding"/>
    <property type="evidence" value="ECO:0007669"/>
    <property type="project" value="UniProtKB-KW"/>
</dbReference>
<name>A0A2P7N1J9_9CYAN</name>
<dbReference type="NCBIfam" id="TIGR00758">
    <property type="entry name" value="UDG_fam4"/>
    <property type="match status" value="1"/>
</dbReference>
<comment type="catalytic activity">
    <reaction evidence="1">
        <text>Hydrolyzes single-stranded DNA or mismatched double-stranded DNA and polynucleotides, releasing free uracil.</text>
        <dbReference type="EC" id="3.2.2.27"/>
    </reaction>
</comment>
<organism evidence="13 14">
    <name type="scientific">Cyanobium usitatum str. Tous</name>
    <dbReference type="NCBI Taxonomy" id="2116684"/>
    <lineage>
        <taxon>Bacteria</taxon>
        <taxon>Bacillati</taxon>
        <taxon>Cyanobacteriota</taxon>
        <taxon>Cyanophyceae</taxon>
        <taxon>Synechococcales</taxon>
        <taxon>Prochlorococcaceae</taxon>
        <taxon>Cyanobium</taxon>
    </lineage>
</organism>
<gene>
    <name evidence="13" type="ORF">C7K55_01085</name>
</gene>
<keyword evidence="9" id="KW-0408">Iron</keyword>
<dbReference type="SMART" id="SM00986">
    <property type="entry name" value="UDG"/>
    <property type="match status" value="1"/>
</dbReference>
<evidence type="ECO:0000256" key="2">
    <source>
        <dbReference type="ARBA" id="ARBA00006521"/>
    </source>
</evidence>
<dbReference type="GO" id="GO:0004844">
    <property type="term" value="F:uracil DNA N-glycosylase activity"/>
    <property type="evidence" value="ECO:0007669"/>
    <property type="project" value="UniProtKB-EC"/>
</dbReference>
<evidence type="ECO:0000256" key="4">
    <source>
        <dbReference type="ARBA" id="ARBA00019403"/>
    </source>
</evidence>
<dbReference type="InterPro" id="IPR005273">
    <property type="entry name" value="Ura-DNA_glyco_family4"/>
</dbReference>
<dbReference type="RefSeq" id="WP_106501549.1">
    <property type="nucleotide sequence ID" value="NZ_PXXO01000001.1"/>
</dbReference>
<proteinExistence type="inferred from homology"/>
<dbReference type="GO" id="GO:0051539">
    <property type="term" value="F:4 iron, 4 sulfur cluster binding"/>
    <property type="evidence" value="ECO:0007669"/>
    <property type="project" value="UniProtKB-KW"/>
</dbReference>
<reference evidence="13 14" key="1">
    <citation type="journal article" date="2018" name="Environ. Microbiol.">
        <title>Ecological and genomic features of two widespread freshwater picocyanobacteria.</title>
        <authorList>
            <person name="Cabello-Yeves P.J."/>
            <person name="Picazo A."/>
            <person name="Camacho A."/>
            <person name="Callieri C."/>
            <person name="Rosselli R."/>
            <person name="Roda-Garcia J.J."/>
            <person name="Coutinho F.H."/>
            <person name="Rodriguez-Valera F."/>
        </authorList>
    </citation>
    <scope>NUCLEOTIDE SEQUENCE [LARGE SCALE GENOMIC DNA]</scope>
    <source>
        <strain evidence="13 14">Tous</strain>
    </source>
</reference>